<feature type="transmembrane region" description="Helical" evidence="1">
    <location>
        <begin position="6"/>
        <end position="25"/>
    </location>
</feature>
<gene>
    <name evidence="3" type="ORF">R6U77_08745</name>
</gene>
<dbReference type="RefSeq" id="WP_319838178.1">
    <property type="nucleotide sequence ID" value="NZ_CP137624.1"/>
</dbReference>
<dbReference type="Proteomes" id="UP001322664">
    <property type="component" value="Chromosome"/>
</dbReference>
<dbReference type="SUPFAM" id="SSF55785">
    <property type="entry name" value="PYP-like sensor domain (PAS domain)"/>
    <property type="match status" value="1"/>
</dbReference>
<dbReference type="GO" id="GO:0052621">
    <property type="term" value="F:diguanylate cyclase activity"/>
    <property type="evidence" value="ECO:0007669"/>
    <property type="project" value="UniProtKB-EC"/>
</dbReference>
<dbReference type="InterPro" id="IPR000160">
    <property type="entry name" value="GGDEF_dom"/>
</dbReference>
<keyword evidence="3" id="KW-0808">Transferase</keyword>
<dbReference type="SMART" id="SM00091">
    <property type="entry name" value="PAS"/>
    <property type="match status" value="1"/>
</dbReference>
<dbReference type="PANTHER" id="PTHR46663:SF2">
    <property type="entry name" value="GGDEF DOMAIN-CONTAINING PROTEIN"/>
    <property type="match status" value="1"/>
</dbReference>
<keyword evidence="1" id="KW-1133">Transmembrane helix</keyword>
<dbReference type="NCBIfam" id="TIGR00254">
    <property type="entry name" value="GGDEF"/>
    <property type="match status" value="1"/>
</dbReference>
<keyword evidence="4" id="KW-1185">Reference proteome</keyword>
<dbReference type="NCBIfam" id="TIGR00229">
    <property type="entry name" value="sensory_box"/>
    <property type="match status" value="1"/>
</dbReference>
<dbReference type="InterPro" id="IPR029787">
    <property type="entry name" value="Nucleotide_cyclase"/>
</dbReference>
<dbReference type="PROSITE" id="PS50887">
    <property type="entry name" value="GGDEF"/>
    <property type="match status" value="1"/>
</dbReference>
<protein>
    <submittedName>
        <fullName evidence="3">Diguanylate cyclase</fullName>
        <ecNumber evidence="3">2.7.7.65</ecNumber>
    </submittedName>
</protein>
<dbReference type="InterPro" id="IPR052163">
    <property type="entry name" value="DGC-Regulatory_Protein"/>
</dbReference>
<proteinExistence type="predicted"/>
<dbReference type="EMBL" id="CP137624">
    <property type="protein sequence ID" value="WPK13732.1"/>
    <property type="molecule type" value="Genomic_DNA"/>
</dbReference>
<feature type="transmembrane region" description="Helical" evidence="1">
    <location>
        <begin position="144"/>
        <end position="165"/>
    </location>
</feature>
<keyword evidence="1" id="KW-0472">Membrane</keyword>
<dbReference type="SMART" id="SM00267">
    <property type="entry name" value="GGDEF"/>
    <property type="match status" value="1"/>
</dbReference>
<feature type="transmembrane region" description="Helical" evidence="1">
    <location>
        <begin position="37"/>
        <end position="58"/>
    </location>
</feature>
<organism evidence="3 4">
    <name type="scientific">Lysinibacillus louembei</name>
    <dbReference type="NCBI Taxonomy" id="1470088"/>
    <lineage>
        <taxon>Bacteria</taxon>
        <taxon>Bacillati</taxon>
        <taxon>Bacillota</taxon>
        <taxon>Bacilli</taxon>
        <taxon>Bacillales</taxon>
        <taxon>Bacillaceae</taxon>
        <taxon>Lysinibacillus</taxon>
    </lineage>
</organism>
<feature type="transmembrane region" description="Helical" evidence="1">
    <location>
        <begin position="70"/>
        <end position="90"/>
    </location>
</feature>
<accession>A0ABZ0S254</accession>
<dbReference type="EC" id="2.7.7.65" evidence="3"/>
<evidence type="ECO:0000313" key="3">
    <source>
        <dbReference type="EMBL" id="WPK13732.1"/>
    </source>
</evidence>
<keyword evidence="3" id="KW-0548">Nucleotidyltransferase</keyword>
<evidence type="ECO:0000256" key="1">
    <source>
        <dbReference type="SAM" id="Phobius"/>
    </source>
</evidence>
<dbReference type="InterPro" id="IPR035965">
    <property type="entry name" value="PAS-like_dom_sf"/>
</dbReference>
<dbReference type="PANTHER" id="PTHR46663">
    <property type="entry name" value="DIGUANYLATE CYCLASE DGCT-RELATED"/>
    <property type="match status" value="1"/>
</dbReference>
<evidence type="ECO:0000313" key="4">
    <source>
        <dbReference type="Proteomes" id="UP001322664"/>
    </source>
</evidence>
<dbReference type="InterPro" id="IPR000014">
    <property type="entry name" value="PAS"/>
</dbReference>
<keyword evidence="1" id="KW-0812">Transmembrane</keyword>
<reference evidence="3 4" key="1">
    <citation type="submission" date="2023-09" db="EMBL/GenBank/DDBJ databases">
        <authorList>
            <person name="Page C.A."/>
            <person name="Perez-Diaz I.M."/>
        </authorList>
    </citation>
    <scope>NUCLEOTIDE SEQUENCE [LARGE SCALE GENOMIC DNA]</scope>
    <source>
        <strain evidence="3 4">Ll15</strain>
    </source>
</reference>
<feature type="transmembrane region" description="Helical" evidence="1">
    <location>
        <begin position="203"/>
        <end position="222"/>
    </location>
</feature>
<feature type="transmembrane region" description="Helical" evidence="1">
    <location>
        <begin position="177"/>
        <end position="197"/>
    </location>
</feature>
<dbReference type="SUPFAM" id="SSF55073">
    <property type="entry name" value="Nucleotide cyclase"/>
    <property type="match status" value="1"/>
</dbReference>
<sequence length="521" mass="60230">MQPLHIYLLVYGIPIFILFIILVILFTKNMTLLENRLLCVITGVLIFAFSGEFARQLIALKYNPLISKAIVGPFIVLAMVGTLHLIYTLVAKNAKIHFRKALYYMLYTPLLVQLFISLSPIAPVQQSYERIGIWTYRIAHSYNIWAHSLTTFTICITLFMFIYGFFKTTISISKQLLLFLATSYTCIVLGYIAVLSLGMNKLIPLPMLLLNFFTVVLLTIGIRKFDLMPSIGQRYRLVFELMPVAITVVDCKLNIIEINDRARRFLASQEACEENLLVAARSEFNQQQIHMLITTIREKQLIHNYIIDLKSRDGSILKVSIDATFITLGIEKYYYIMWREITAEFERENLIKHLAYHDSLTGIYNRAYFVEYVTQHLMLNPTQQNALILLDLNYFKQINDTYGHQIGDFVLQHVANILTLCIPAPHKVARLGGDEFTVFLQTLDHEEELLHYVDTIRQAFKAQPFTHEENISFEVSPSIGYSLAPYEGKSFEELFHVADFSMYADKKRIKTMMKEKQSKNI</sequence>
<dbReference type="Pfam" id="PF13188">
    <property type="entry name" value="PAS_8"/>
    <property type="match status" value="1"/>
</dbReference>
<dbReference type="CDD" id="cd01949">
    <property type="entry name" value="GGDEF"/>
    <property type="match status" value="1"/>
</dbReference>
<dbReference type="Gene3D" id="3.30.70.270">
    <property type="match status" value="1"/>
</dbReference>
<dbReference type="InterPro" id="IPR043128">
    <property type="entry name" value="Rev_trsase/Diguanyl_cyclase"/>
</dbReference>
<dbReference type="Pfam" id="PF00990">
    <property type="entry name" value="GGDEF"/>
    <property type="match status" value="1"/>
</dbReference>
<evidence type="ECO:0000259" key="2">
    <source>
        <dbReference type="PROSITE" id="PS50887"/>
    </source>
</evidence>
<dbReference type="Gene3D" id="3.30.450.20">
    <property type="entry name" value="PAS domain"/>
    <property type="match status" value="1"/>
</dbReference>
<feature type="domain" description="GGDEF" evidence="2">
    <location>
        <begin position="383"/>
        <end position="521"/>
    </location>
</feature>
<name>A0ABZ0S254_9BACI</name>